<dbReference type="PIRSF" id="PIRSF000194">
    <property type="entry name" value="DHFR"/>
    <property type="match status" value="1"/>
</dbReference>
<comment type="function">
    <text evidence="7 8">Key enzyme in folate metabolism. Catalyzes an essential reaction for de novo glycine and purine synthesis, and for DNA precursor synthesis.</text>
</comment>
<comment type="caution">
    <text evidence="11">The sequence shown here is derived from an EMBL/GenBank/DDBJ whole genome shotgun (WGS) entry which is preliminary data.</text>
</comment>
<dbReference type="GO" id="GO:0046654">
    <property type="term" value="P:tetrahydrofolate biosynthetic process"/>
    <property type="evidence" value="ECO:0007669"/>
    <property type="project" value="UniProtKB-UniPathway"/>
</dbReference>
<keyword evidence="4 8" id="KW-0554">One-carbon metabolism</keyword>
<dbReference type="EC" id="1.5.1.3" evidence="3 8"/>
<dbReference type="Pfam" id="PF00186">
    <property type="entry name" value="DHFR_1"/>
    <property type="match status" value="1"/>
</dbReference>
<feature type="domain" description="DHFR" evidence="10">
    <location>
        <begin position="2"/>
        <end position="162"/>
    </location>
</feature>
<dbReference type="PRINTS" id="PR00070">
    <property type="entry name" value="DHFR"/>
</dbReference>
<sequence length="163" mass="18825">MKVSIIVAVAENNVIGAKNKLPWYLPADLKHFKELTTGHHILMGQKTYESIGKPLPDRVNIILSEDPNYHAKECIVVNSINEGVELAKSENEHEFFIIGGASVYKQMLPFTDKIYMTKIHNNFDGDVYFPNIDDKNWREISKESHTKDDKNPFDYDFIILEKR</sequence>
<dbReference type="InterPro" id="IPR012259">
    <property type="entry name" value="DHFR"/>
</dbReference>
<keyword evidence="5 8" id="KW-0521">NADP</keyword>
<dbReference type="PANTHER" id="PTHR48069:SF3">
    <property type="entry name" value="DIHYDROFOLATE REDUCTASE"/>
    <property type="match status" value="1"/>
</dbReference>
<organism evidence="11 12">
    <name type="scientific">Candidatus Woesebacteria bacterium RIFCSPHIGHO2_01_FULL_40_22</name>
    <dbReference type="NCBI Taxonomy" id="1802499"/>
    <lineage>
        <taxon>Bacteria</taxon>
        <taxon>Candidatus Woeseibacteriota</taxon>
    </lineage>
</organism>
<dbReference type="Proteomes" id="UP000179221">
    <property type="component" value="Unassembled WGS sequence"/>
</dbReference>
<proteinExistence type="inferred from homology"/>
<dbReference type="InterPro" id="IPR017925">
    <property type="entry name" value="DHFR_CS"/>
</dbReference>
<gene>
    <name evidence="11" type="ORF">A2628_05750</name>
</gene>
<evidence type="ECO:0000256" key="6">
    <source>
        <dbReference type="ARBA" id="ARBA00023002"/>
    </source>
</evidence>
<dbReference type="EMBL" id="MGGL01000008">
    <property type="protein sequence ID" value="OGM26916.1"/>
    <property type="molecule type" value="Genomic_DNA"/>
</dbReference>
<comment type="similarity">
    <text evidence="2 8 9">Belongs to the dihydrofolate reductase family.</text>
</comment>
<dbReference type="PROSITE" id="PS51330">
    <property type="entry name" value="DHFR_2"/>
    <property type="match status" value="1"/>
</dbReference>
<dbReference type="FunFam" id="3.40.430.10:FF:000001">
    <property type="entry name" value="Dihydrofolate reductase"/>
    <property type="match status" value="1"/>
</dbReference>
<dbReference type="UniPathway" id="UPA00077">
    <property type="reaction ID" value="UER00158"/>
</dbReference>
<comment type="pathway">
    <text evidence="1 8">Cofactor biosynthesis; tetrahydrofolate biosynthesis; 5,6,7,8-tetrahydrofolate from 7,8-dihydrofolate: step 1/1.</text>
</comment>
<dbReference type="GO" id="GO:0005829">
    <property type="term" value="C:cytosol"/>
    <property type="evidence" value="ECO:0007669"/>
    <property type="project" value="TreeGrafter"/>
</dbReference>
<reference evidence="11 12" key="1">
    <citation type="journal article" date="2016" name="Nat. Commun.">
        <title>Thousands of microbial genomes shed light on interconnected biogeochemical processes in an aquifer system.</title>
        <authorList>
            <person name="Anantharaman K."/>
            <person name="Brown C.T."/>
            <person name="Hug L.A."/>
            <person name="Sharon I."/>
            <person name="Castelle C.J."/>
            <person name="Probst A.J."/>
            <person name="Thomas B.C."/>
            <person name="Singh A."/>
            <person name="Wilkins M.J."/>
            <person name="Karaoz U."/>
            <person name="Brodie E.L."/>
            <person name="Williams K.H."/>
            <person name="Hubbard S.S."/>
            <person name="Banfield J.F."/>
        </authorList>
    </citation>
    <scope>NUCLEOTIDE SEQUENCE [LARGE SCALE GENOMIC DNA]</scope>
</reference>
<evidence type="ECO:0000256" key="1">
    <source>
        <dbReference type="ARBA" id="ARBA00004903"/>
    </source>
</evidence>
<dbReference type="InterPro" id="IPR024072">
    <property type="entry name" value="DHFR-like_dom_sf"/>
</dbReference>
<accession>A0A1F7YHV4</accession>
<evidence type="ECO:0000256" key="7">
    <source>
        <dbReference type="ARBA" id="ARBA00025067"/>
    </source>
</evidence>
<dbReference type="Gene3D" id="3.40.430.10">
    <property type="entry name" value="Dihydrofolate Reductase, subunit A"/>
    <property type="match status" value="1"/>
</dbReference>
<dbReference type="GO" id="GO:0046452">
    <property type="term" value="P:dihydrofolate metabolic process"/>
    <property type="evidence" value="ECO:0007669"/>
    <property type="project" value="TreeGrafter"/>
</dbReference>
<dbReference type="CDD" id="cd00209">
    <property type="entry name" value="DHFR"/>
    <property type="match status" value="1"/>
</dbReference>
<evidence type="ECO:0000313" key="11">
    <source>
        <dbReference type="EMBL" id="OGM26916.1"/>
    </source>
</evidence>
<dbReference type="GO" id="GO:0070401">
    <property type="term" value="F:NADP+ binding"/>
    <property type="evidence" value="ECO:0007669"/>
    <property type="project" value="UniProtKB-ARBA"/>
</dbReference>
<dbReference type="PROSITE" id="PS00075">
    <property type="entry name" value="DHFR_1"/>
    <property type="match status" value="1"/>
</dbReference>
<evidence type="ECO:0000256" key="2">
    <source>
        <dbReference type="ARBA" id="ARBA00009539"/>
    </source>
</evidence>
<dbReference type="InterPro" id="IPR001796">
    <property type="entry name" value="DHFR_dom"/>
</dbReference>
<dbReference type="GO" id="GO:0004146">
    <property type="term" value="F:dihydrofolate reductase activity"/>
    <property type="evidence" value="ECO:0007669"/>
    <property type="project" value="UniProtKB-EC"/>
</dbReference>
<evidence type="ECO:0000256" key="9">
    <source>
        <dbReference type="RuleBase" id="RU004474"/>
    </source>
</evidence>
<keyword evidence="6 8" id="KW-0560">Oxidoreductase</keyword>
<evidence type="ECO:0000256" key="8">
    <source>
        <dbReference type="PIRNR" id="PIRNR000194"/>
    </source>
</evidence>
<evidence type="ECO:0000256" key="3">
    <source>
        <dbReference type="ARBA" id="ARBA00012856"/>
    </source>
</evidence>
<evidence type="ECO:0000256" key="5">
    <source>
        <dbReference type="ARBA" id="ARBA00022857"/>
    </source>
</evidence>
<name>A0A1F7YHV4_9BACT</name>
<protein>
    <recommendedName>
        <fullName evidence="3 8">Dihydrofolate reductase</fullName>
        <ecNumber evidence="3 8">1.5.1.3</ecNumber>
    </recommendedName>
</protein>
<evidence type="ECO:0000256" key="4">
    <source>
        <dbReference type="ARBA" id="ARBA00022563"/>
    </source>
</evidence>
<comment type="catalytic activity">
    <reaction evidence="8">
        <text>(6S)-5,6,7,8-tetrahydrofolate + NADP(+) = 7,8-dihydrofolate + NADPH + H(+)</text>
        <dbReference type="Rhea" id="RHEA:15009"/>
        <dbReference type="ChEBI" id="CHEBI:15378"/>
        <dbReference type="ChEBI" id="CHEBI:57451"/>
        <dbReference type="ChEBI" id="CHEBI:57453"/>
        <dbReference type="ChEBI" id="CHEBI:57783"/>
        <dbReference type="ChEBI" id="CHEBI:58349"/>
        <dbReference type="EC" id="1.5.1.3"/>
    </reaction>
</comment>
<dbReference type="GO" id="GO:0046655">
    <property type="term" value="P:folic acid metabolic process"/>
    <property type="evidence" value="ECO:0007669"/>
    <property type="project" value="TreeGrafter"/>
</dbReference>
<dbReference type="GO" id="GO:0006730">
    <property type="term" value="P:one-carbon metabolic process"/>
    <property type="evidence" value="ECO:0007669"/>
    <property type="project" value="UniProtKB-KW"/>
</dbReference>
<evidence type="ECO:0000259" key="10">
    <source>
        <dbReference type="PROSITE" id="PS51330"/>
    </source>
</evidence>
<evidence type="ECO:0000313" key="12">
    <source>
        <dbReference type="Proteomes" id="UP000179221"/>
    </source>
</evidence>
<dbReference type="PANTHER" id="PTHR48069">
    <property type="entry name" value="DIHYDROFOLATE REDUCTASE"/>
    <property type="match status" value="1"/>
</dbReference>
<dbReference type="SUPFAM" id="SSF53597">
    <property type="entry name" value="Dihydrofolate reductase-like"/>
    <property type="match status" value="1"/>
</dbReference>
<dbReference type="AlphaFoldDB" id="A0A1F7YHV4"/>